<dbReference type="InterPro" id="IPR052895">
    <property type="entry name" value="HetReg/Transcr_Mod"/>
</dbReference>
<dbReference type="Pfam" id="PF26639">
    <property type="entry name" value="Het-6_barrel"/>
    <property type="match status" value="1"/>
</dbReference>
<sequence>MFDDTTLASVGTLWDHEYFSRSWITQETSVSAHLMLICGRFQVVFNEFIDLTKFICLYSTVETRNQKTARNTIAIRHSFQKLIQGMQESSQTREGSLRNGGVSPEGSQFTLDLFQLLSLRRDLKATDPRDKVYAFLGLSRDAEMFQISPGYSISVDELYNIVAIKLLLRYGPAVLSASQPKYTTIQLPSWVPDWSLPWRGGIARIQSFECGAALVGHIRIDALNGTVTFSGMLLDVVKRIDGTPFDAWGPEPRTMVDMEALFEEQMKKLGYIGFYTHTRQCYGTVLLEVLTAGRRNQVHQDPVSMMEAVLIGPGFDWNPFDPEKKKWDSLYKNLLWKKDEWDIFETENGYIGLGPRSVIPGDVICILPGAPVPYILRPAGESTYQLIGDSYIHGIMMG</sequence>
<organism evidence="1 2">
    <name type="scientific">Fusarium pseudocircinatum</name>
    <dbReference type="NCBI Taxonomy" id="56676"/>
    <lineage>
        <taxon>Eukaryota</taxon>
        <taxon>Fungi</taxon>
        <taxon>Dikarya</taxon>
        <taxon>Ascomycota</taxon>
        <taxon>Pezizomycotina</taxon>
        <taxon>Sordariomycetes</taxon>
        <taxon>Hypocreomycetidae</taxon>
        <taxon>Hypocreales</taxon>
        <taxon>Nectriaceae</taxon>
        <taxon>Fusarium</taxon>
        <taxon>Fusarium fujikuroi species complex</taxon>
    </lineage>
</organism>
<protein>
    <submittedName>
        <fullName evidence="1">Heterokaryon incompatibility protein</fullName>
    </submittedName>
</protein>
<dbReference type="PANTHER" id="PTHR24148">
    <property type="entry name" value="ANKYRIN REPEAT DOMAIN-CONTAINING PROTEIN 39 HOMOLOG-RELATED"/>
    <property type="match status" value="1"/>
</dbReference>
<gene>
    <name evidence="1" type="ORF">FPCIR_8805</name>
</gene>
<evidence type="ECO:0000313" key="1">
    <source>
        <dbReference type="EMBL" id="KAF5584001.1"/>
    </source>
</evidence>
<evidence type="ECO:0000313" key="2">
    <source>
        <dbReference type="Proteomes" id="UP000546213"/>
    </source>
</evidence>
<accession>A0A8H5NYD2</accession>
<dbReference type="PANTHER" id="PTHR24148:SF73">
    <property type="entry name" value="HET DOMAIN PROTEIN (AFU_ORTHOLOGUE AFUA_8G01020)"/>
    <property type="match status" value="1"/>
</dbReference>
<dbReference type="AlphaFoldDB" id="A0A8H5NYD2"/>
<name>A0A8H5NYD2_9HYPO</name>
<proteinExistence type="predicted"/>
<reference evidence="1 2" key="1">
    <citation type="submission" date="2020-05" db="EMBL/GenBank/DDBJ databases">
        <title>Identification and distribution of gene clusters putatively required for synthesis of sphingolipid metabolism inhibitors in phylogenetically diverse species of the filamentous fungus Fusarium.</title>
        <authorList>
            <person name="Kim H.-S."/>
            <person name="Busman M."/>
            <person name="Brown D.W."/>
            <person name="Divon H."/>
            <person name="Uhlig S."/>
            <person name="Proctor R.H."/>
        </authorList>
    </citation>
    <scope>NUCLEOTIDE SEQUENCE [LARGE SCALE GENOMIC DNA]</scope>
    <source>
        <strain evidence="1 2">NRRL 36939</strain>
    </source>
</reference>
<dbReference type="EMBL" id="JAAOAS010000236">
    <property type="protein sequence ID" value="KAF5584001.1"/>
    <property type="molecule type" value="Genomic_DNA"/>
</dbReference>
<keyword evidence="2" id="KW-1185">Reference proteome</keyword>
<dbReference type="Proteomes" id="UP000546213">
    <property type="component" value="Unassembled WGS sequence"/>
</dbReference>
<comment type="caution">
    <text evidence="1">The sequence shown here is derived from an EMBL/GenBank/DDBJ whole genome shotgun (WGS) entry which is preliminary data.</text>
</comment>
<dbReference type="OrthoDB" id="2157530at2759"/>